<reference evidence="3" key="1">
    <citation type="submission" date="2022-11" db="UniProtKB">
        <authorList>
            <consortium name="WormBaseParasite"/>
        </authorList>
    </citation>
    <scope>IDENTIFICATION</scope>
</reference>
<dbReference type="Proteomes" id="UP000887577">
    <property type="component" value="Unplaced"/>
</dbReference>
<feature type="compositionally biased region" description="Acidic residues" evidence="1">
    <location>
        <begin position="92"/>
        <end position="101"/>
    </location>
</feature>
<dbReference type="AlphaFoldDB" id="A0A914Z301"/>
<feature type="compositionally biased region" description="Polar residues" evidence="1">
    <location>
        <begin position="172"/>
        <end position="184"/>
    </location>
</feature>
<evidence type="ECO:0000313" key="2">
    <source>
        <dbReference type="Proteomes" id="UP000887577"/>
    </source>
</evidence>
<feature type="region of interest" description="Disordered" evidence="1">
    <location>
        <begin position="1"/>
        <end position="349"/>
    </location>
</feature>
<feature type="compositionally biased region" description="Polar residues" evidence="1">
    <location>
        <begin position="109"/>
        <end position="121"/>
    </location>
</feature>
<feature type="compositionally biased region" description="Acidic residues" evidence="1">
    <location>
        <begin position="16"/>
        <end position="32"/>
    </location>
</feature>
<name>A0A914Z301_9BILA</name>
<sequence>MAKVNEKYVLNSSSESEVDTSESEVDLSDDDMEGQKIKPEINGKTSSDNNSSVFLKSNNKLQATTSSSKTAAATNSKPQNIKFVETSSSSEDVSDSSEDEMVQMKSDIKNNINGKQSSTNIPKIIGVGSIPPKIAPKQPVSINKTSSEDESDSDETFSSDDDEITVPRQKQKVNNKAAVQNFSKLNIVKTDETSEDTSDTSDSESDKTSSSDEDDDDNDASDEEEDETDDSESVVVESKNAAQILKKPAPNTVTLPQSKTTLTKFNNDETDEDYTSTEESEDEVFVKKPLTTKPFQTDSDSDSDEDPDYSDNSSEDDNIPIKKNDQASSTKAIIPPKVTTNMAPPKPPPRVTIPFQNPFSSIRATSQIAPTTIKQQTRKTQQQPPLEDNLLLNALRQFSLNLNNPVERQKELARRAEEAFRRNELTFVCCVCMENFYRDANFAKCKKLNGEKIKVDHYICITCLRGTATPENAGIAPDGSGLKCPFPECPNILLMSEIRGMIDAGIESNLLELIGRMSFASADIGILVTYVFIYI</sequence>
<feature type="compositionally biased region" description="Acidic residues" evidence="1">
    <location>
        <begin position="268"/>
        <end position="283"/>
    </location>
</feature>
<evidence type="ECO:0000313" key="3">
    <source>
        <dbReference type="WBParaSite" id="PSU_v2.g6269.t1"/>
    </source>
</evidence>
<proteinExistence type="predicted"/>
<protein>
    <submittedName>
        <fullName evidence="3">RING-type domain-containing protein</fullName>
    </submittedName>
</protein>
<accession>A0A914Z301</accession>
<feature type="compositionally biased region" description="Low complexity" evidence="1">
    <location>
        <begin position="63"/>
        <end position="77"/>
    </location>
</feature>
<feature type="compositionally biased region" description="Acidic residues" evidence="1">
    <location>
        <begin position="299"/>
        <end position="318"/>
    </location>
</feature>
<feature type="compositionally biased region" description="Acidic residues" evidence="1">
    <location>
        <begin position="193"/>
        <end position="203"/>
    </location>
</feature>
<dbReference type="WBParaSite" id="PSU_v2.g6269.t1">
    <property type="protein sequence ID" value="PSU_v2.g6269.t1"/>
    <property type="gene ID" value="PSU_v2.g6269"/>
</dbReference>
<feature type="compositionally biased region" description="Acidic residues" evidence="1">
    <location>
        <begin position="148"/>
        <end position="164"/>
    </location>
</feature>
<keyword evidence="2" id="KW-1185">Reference proteome</keyword>
<feature type="compositionally biased region" description="Polar residues" evidence="1">
    <location>
        <begin position="43"/>
        <end position="62"/>
    </location>
</feature>
<feature type="compositionally biased region" description="Polar residues" evidence="1">
    <location>
        <begin position="251"/>
        <end position="265"/>
    </location>
</feature>
<evidence type="ECO:0000256" key="1">
    <source>
        <dbReference type="SAM" id="MobiDB-lite"/>
    </source>
</evidence>
<feature type="compositionally biased region" description="Acidic residues" evidence="1">
    <location>
        <begin position="211"/>
        <end position="232"/>
    </location>
</feature>
<organism evidence="2 3">
    <name type="scientific">Panagrolaimus superbus</name>
    <dbReference type="NCBI Taxonomy" id="310955"/>
    <lineage>
        <taxon>Eukaryota</taxon>
        <taxon>Metazoa</taxon>
        <taxon>Ecdysozoa</taxon>
        <taxon>Nematoda</taxon>
        <taxon>Chromadorea</taxon>
        <taxon>Rhabditida</taxon>
        <taxon>Tylenchina</taxon>
        <taxon>Panagrolaimomorpha</taxon>
        <taxon>Panagrolaimoidea</taxon>
        <taxon>Panagrolaimidae</taxon>
        <taxon>Panagrolaimus</taxon>
    </lineage>
</organism>